<keyword evidence="2" id="KW-1185">Reference proteome</keyword>
<name>A0A6V7R3K7_9STAP</name>
<dbReference type="EMBL" id="CAJEWD010000003">
    <property type="protein sequence ID" value="CAD2071512.1"/>
    <property type="molecule type" value="Genomic_DNA"/>
</dbReference>
<gene>
    <name evidence="1" type="ORF">JEODO184_00278</name>
</gene>
<accession>A0A6V7R3K7</accession>
<evidence type="ECO:0000313" key="1">
    <source>
        <dbReference type="EMBL" id="CAD2071512.1"/>
    </source>
</evidence>
<reference evidence="1 2" key="1">
    <citation type="submission" date="2020-07" db="EMBL/GenBank/DDBJ databases">
        <authorList>
            <person name="Criscuolo A."/>
        </authorList>
    </citation>
    <scope>NUCLEOTIDE SEQUENCE [LARGE SCALE GENOMIC DNA]</scope>
    <source>
        <strain evidence="1">CIP111649</strain>
    </source>
</reference>
<dbReference type="RefSeq" id="WP_185124839.1">
    <property type="nucleotide sequence ID" value="NZ_CAJEWD010000003.1"/>
</dbReference>
<comment type="caution">
    <text evidence="1">The sequence shown here is derived from an EMBL/GenBank/DDBJ whole genome shotgun (WGS) entry which is preliminary data.</text>
</comment>
<protein>
    <submittedName>
        <fullName evidence="1">Uncharacterized protein</fullName>
    </submittedName>
</protein>
<sequence length="45" mass="5203">MKYIGEEFNELKRRRLGTTFSLSENTTFTLHDLKVNADICSPTPK</sequence>
<proteinExistence type="predicted"/>
<evidence type="ECO:0000313" key="2">
    <source>
        <dbReference type="Proteomes" id="UP000589351"/>
    </source>
</evidence>
<dbReference type="Proteomes" id="UP000589351">
    <property type="component" value="Unassembled WGS sequence"/>
</dbReference>
<dbReference type="AlphaFoldDB" id="A0A6V7R3K7"/>
<organism evidence="1 2">
    <name type="scientific">Jeotgalicoccus meleagridis</name>
    <dbReference type="NCBI Taxonomy" id="2759181"/>
    <lineage>
        <taxon>Bacteria</taxon>
        <taxon>Bacillati</taxon>
        <taxon>Bacillota</taxon>
        <taxon>Bacilli</taxon>
        <taxon>Bacillales</taxon>
        <taxon>Staphylococcaceae</taxon>
        <taxon>Jeotgalicoccus</taxon>
    </lineage>
</organism>